<dbReference type="EMBL" id="MU839851">
    <property type="protein sequence ID" value="KAK1749933.1"/>
    <property type="molecule type" value="Genomic_DNA"/>
</dbReference>
<dbReference type="AlphaFoldDB" id="A0AAJ0B1F6"/>
<organism evidence="2 3">
    <name type="scientific">Echria macrotheca</name>
    <dbReference type="NCBI Taxonomy" id="438768"/>
    <lineage>
        <taxon>Eukaryota</taxon>
        <taxon>Fungi</taxon>
        <taxon>Dikarya</taxon>
        <taxon>Ascomycota</taxon>
        <taxon>Pezizomycotina</taxon>
        <taxon>Sordariomycetes</taxon>
        <taxon>Sordariomycetidae</taxon>
        <taxon>Sordariales</taxon>
        <taxon>Schizotheciaceae</taxon>
        <taxon>Echria</taxon>
    </lineage>
</organism>
<protein>
    <submittedName>
        <fullName evidence="2">Uncharacterized protein</fullName>
    </submittedName>
</protein>
<feature type="compositionally biased region" description="Polar residues" evidence="1">
    <location>
        <begin position="243"/>
        <end position="254"/>
    </location>
</feature>
<reference evidence="2" key="1">
    <citation type="submission" date="2023-06" db="EMBL/GenBank/DDBJ databases">
        <title>Genome-scale phylogeny and comparative genomics of the fungal order Sordariales.</title>
        <authorList>
            <consortium name="Lawrence Berkeley National Laboratory"/>
            <person name="Hensen N."/>
            <person name="Bonometti L."/>
            <person name="Westerberg I."/>
            <person name="Brannstrom I.O."/>
            <person name="Guillou S."/>
            <person name="Cros-Aarteil S."/>
            <person name="Calhoun S."/>
            <person name="Haridas S."/>
            <person name="Kuo A."/>
            <person name="Mondo S."/>
            <person name="Pangilinan J."/>
            <person name="Riley R."/>
            <person name="Labutti K."/>
            <person name="Andreopoulos B."/>
            <person name="Lipzen A."/>
            <person name="Chen C."/>
            <person name="Yanf M."/>
            <person name="Daum C."/>
            <person name="Ng V."/>
            <person name="Clum A."/>
            <person name="Steindorff A."/>
            <person name="Ohm R."/>
            <person name="Martin F."/>
            <person name="Silar P."/>
            <person name="Natvig D."/>
            <person name="Lalanne C."/>
            <person name="Gautier V."/>
            <person name="Ament-Velasquez S.L."/>
            <person name="Kruys A."/>
            <person name="Hutchinson M.I."/>
            <person name="Powell A.J."/>
            <person name="Barry K."/>
            <person name="Miller A.N."/>
            <person name="Grigoriev I.V."/>
            <person name="Debuchy R."/>
            <person name="Gladieux P."/>
            <person name="Thoren M.H."/>
            <person name="Johannesson H."/>
        </authorList>
    </citation>
    <scope>NUCLEOTIDE SEQUENCE</scope>
    <source>
        <strain evidence="2">PSN4</strain>
    </source>
</reference>
<keyword evidence="3" id="KW-1185">Reference proteome</keyword>
<accession>A0AAJ0B1F6</accession>
<evidence type="ECO:0000313" key="2">
    <source>
        <dbReference type="EMBL" id="KAK1749933.1"/>
    </source>
</evidence>
<feature type="compositionally biased region" description="Basic and acidic residues" evidence="1">
    <location>
        <begin position="121"/>
        <end position="139"/>
    </location>
</feature>
<evidence type="ECO:0000256" key="1">
    <source>
        <dbReference type="SAM" id="MobiDB-lite"/>
    </source>
</evidence>
<gene>
    <name evidence="2" type="ORF">QBC47DRAFT_407603</name>
</gene>
<feature type="region of interest" description="Disordered" evidence="1">
    <location>
        <begin position="115"/>
        <end position="139"/>
    </location>
</feature>
<dbReference type="Proteomes" id="UP001239445">
    <property type="component" value="Unassembled WGS sequence"/>
</dbReference>
<feature type="region of interest" description="Disordered" evidence="1">
    <location>
        <begin position="242"/>
        <end position="288"/>
    </location>
</feature>
<proteinExistence type="predicted"/>
<evidence type="ECO:0000313" key="3">
    <source>
        <dbReference type="Proteomes" id="UP001239445"/>
    </source>
</evidence>
<sequence length="288" mass="32577">MGSLPVPEMQRLLRGLSEDEKASIRDTWGPVILAKANDPVSLQRLMAGMSNREQAVMWEWTTTHKANSQRSDSQATTHSSINWSEASSLPESMSQMPEDFVKRRWEATSEIYGAAASQRPNIRDDSLRSTRRSEQHRHQLHPDLLVLSPRRTVPEAETRSVRLQRPVGYADAEWTLLQQRFDKLVAREEQARQYLRETQSELRQLSFDIMMNAGRSALEEVDAVGLENKAAWRDLRQELGISQEATSRRTTQHASVDDGSEAERETSGQRGADGSVTTRNVRRVAGPA</sequence>
<comment type="caution">
    <text evidence="2">The sequence shown here is derived from an EMBL/GenBank/DDBJ whole genome shotgun (WGS) entry which is preliminary data.</text>
</comment>
<feature type="region of interest" description="Disordered" evidence="1">
    <location>
        <begin position="65"/>
        <end position="94"/>
    </location>
</feature>
<name>A0AAJ0B1F6_9PEZI</name>